<dbReference type="KEGG" id="lby:Lbys_3570"/>
<gene>
    <name evidence="2" type="ordered locus">Lbys_3570</name>
</gene>
<dbReference type="Pfam" id="PF16011">
    <property type="entry name" value="CBM9_2"/>
    <property type="match status" value="1"/>
</dbReference>
<reference evidence="2 3" key="2">
    <citation type="journal article" date="2011" name="Stand. Genomic Sci.">
        <title>Complete genome sequence of Leadbetterella byssophila type strain (4M15).</title>
        <authorList>
            <person name="Abt B."/>
            <person name="Teshima H."/>
            <person name="Lucas S."/>
            <person name="Lapidus A."/>
            <person name="Del Rio T.G."/>
            <person name="Nolan M."/>
            <person name="Tice H."/>
            <person name="Cheng J.F."/>
            <person name="Pitluck S."/>
            <person name="Liolios K."/>
            <person name="Pagani I."/>
            <person name="Ivanova N."/>
            <person name="Mavromatis K."/>
            <person name="Pati A."/>
            <person name="Tapia R."/>
            <person name="Han C."/>
            <person name="Goodwin L."/>
            <person name="Chen A."/>
            <person name="Palaniappan K."/>
            <person name="Land M."/>
            <person name="Hauser L."/>
            <person name="Chang Y.J."/>
            <person name="Jeffries C.D."/>
            <person name="Rohde M."/>
            <person name="Goker M."/>
            <person name="Tindall B.J."/>
            <person name="Detter J.C."/>
            <person name="Woyke T."/>
            <person name="Bristow J."/>
            <person name="Eisen J.A."/>
            <person name="Markowitz V."/>
            <person name="Hugenholtz P."/>
            <person name="Klenk H.P."/>
            <person name="Kyrpides N.C."/>
        </authorList>
    </citation>
    <scope>NUCLEOTIDE SEQUENCE [LARGE SCALE GENOMIC DNA]</scope>
    <source>
        <strain evidence="3">DSM 17132 / JCM 16389 / KACC 11308 / NBRC 106382 / 4M15</strain>
    </source>
</reference>
<dbReference type="Proteomes" id="UP000007435">
    <property type="component" value="Chromosome"/>
</dbReference>
<reference key="1">
    <citation type="submission" date="2010-11" db="EMBL/GenBank/DDBJ databases">
        <title>The complete genome of Leadbetterella byssophila DSM 17132.</title>
        <authorList>
            <consortium name="US DOE Joint Genome Institute (JGI-PGF)"/>
            <person name="Lucas S."/>
            <person name="Copeland A."/>
            <person name="Lapidus A."/>
            <person name="Glavina del Rio T."/>
            <person name="Dalin E."/>
            <person name="Tice H."/>
            <person name="Bruce D."/>
            <person name="Goodwin L."/>
            <person name="Pitluck S."/>
            <person name="Kyrpides N."/>
            <person name="Mavromatis K."/>
            <person name="Ivanova N."/>
            <person name="Teshima H."/>
            <person name="Brettin T."/>
            <person name="Detter J.C."/>
            <person name="Han C."/>
            <person name="Tapia R."/>
            <person name="Land M."/>
            <person name="Hauser L."/>
            <person name="Markowitz V."/>
            <person name="Cheng J.-F."/>
            <person name="Hugenholtz P."/>
            <person name="Woyke T."/>
            <person name="Wu D."/>
            <person name="Tindall B."/>
            <person name="Pomrenke H.G."/>
            <person name="Brambilla E."/>
            <person name="Klenk H.-P."/>
            <person name="Eisen J.A."/>
        </authorList>
    </citation>
    <scope>NUCLEOTIDE SEQUENCE [LARGE SCALE GENOMIC DNA]</scope>
    <source>
        <strain>DSM 17132</strain>
    </source>
</reference>
<evidence type="ECO:0000313" key="3">
    <source>
        <dbReference type="Proteomes" id="UP000007435"/>
    </source>
</evidence>
<dbReference type="CDD" id="cd09620">
    <property type="entry name" value="CBM9_like_3"/>
    <property type="match status" value="1"/>
</dbReference>
<sequence length="198" mass="23133">MYKEILNPYFKHSTTGEAVNYVTKVELLASEEALTINFQCEDNPYTSQNHMIEHNTPLYNQEVFEVFISKGTEDPTRYWEIEINPNAAVWIGEIEKLGDEPQQILRNLLPEEFGLDWEAKAELDRWEGKLVIPWDSIGAKGEVDFRLNFYRIRSKVSHEDPNWTCDAETCDFICWQSTLSGDQPAFHRPKKFGKLRIQ</sequence>
<dbReference type="HOGENOM" id="CLU_102397_0_0_10"/>
<accession>E4RZS6</accession>
<dbReference type="GO" id="GO:0030246">
    <property type="term" value="F:carbohydrate binding"/>
    <property type="evidence" value="ECO:0007669"/>
    <property type="project" value="InterPro"/>
</dbReference>
<dbReference type="RefSeq" id="WP_013410239.1">
    <property type="nucleotide sequence ID" value="NC_014655.1"/>
</dbReference>
<dbReference type="Gene3D" id="2.60.40.1190">
    <property type="match status" value="1"/>
</dbReference>
<dbReference type="InterPro" id="IPR010502">
    <property type="entry name" value="Carb-bd_dom_fam9"/>
</dbReference>
<dbReference type="OrthoDB" id="9801646at2"/>
<dbReference type="SUPFAM" id="SSF49344">
    <property type="entry name" value="CBD9-like"/>
    <property type="match status" value="1"/>
</dbReference>
<dbReference type="AlphaFoldDB" id="E4RZS6"/>
<organism evidence="2 3">
    <name type="scientific">Leadbetterella byssophila (strain DSM 17132 / JCM 16389 / KACC 11308 / NBRC 106382 / 4M15)</name>
    <dbReference type="NCBI Taxonomy" id="649349"/>
    <lineage>
        <taxon>Bacteria</taxon>
        <taxon>Pseudomonadati</taxon>
        <taxon>Bacteroidota</taxon>
        <taxon>Cytophagia</taxon>
        <taxon>Cytophagales</taxon>
        <taxon>Leadbetterellaceae</taxon>
        <taxon>Leadbetterella</taxon>
    </lineage>
</organism>
<evidence type="ECO:0000259" key="1">
    <source>
        <dbReference type="Pfam" id="PF16011"/>
    </source>
</evidence>
<dbReference type="GO" id="GO:0016052">
    <property type="term" value="P:carbohydrate catabolic process"/>
    <property type="evidence" value="ECO:0007669"/>
    <property type="project" value="InterPro"/>
</dbReference>
<dbReference type="GO" id="GO:0004553">
    <property type="term" value="F:hydrolase activity, hydrolyzing O-glycosyl compounds"/>
    <property type="evidence" value="ECO:0007669"/>
    <property type="project" value="InterPro"/>
</dbReference>
<keyword evidence="3" id="KW-1185">Reference proteome</keyword>
<dbReference type="eggNOG" id="ENOG5032M1S">
    <property type="taxonomic scope" value="Bacteria"/>
</dbReference>
<proteinExistence type="predicted"/>
<name>E4RZS6_LEAB4</name>
<feature type="domain" description="Carbohydrate-binding" evidence="1">
    <location>
        <begin position="18"/>
        <end position="196"/>
    </location>
</feature>
<dbReference type="EMBL" id="CP002305">
    <property type="protein sequence ID" value="ADQ19218.1"/>
    <property type="molecule type" value="Genomic_DNA"/>
</dbReference>
<protein>
    <recommendedName>
        <fullName evidence="1">Carbohydrate-binding domain-containing protein</fullName>
    </recommendedName>
</protein>
<evidence type="ECO:0000313" key="2">
    <source>
        <dbReference type="EMBL" id="ADQ19218.1"/>
    </source>
</evidence>
<dbReference type="STRING" id="649349.Lbys_3570"/>